<dbReference type="Gene3D" id="3.40.50.1820">
    <property type="entry name" value="alpha/beta hydrolase"/>
    <property type="match status" value="1"/>
</dbReference>
<evidence type="ECO:0000259" key="3">
    <source>
        <dbReference type="Pfam" id="PF02230"/>
    </source>
</evidence>
<organism evidence="4 5">
    <name type="scientific">Polytolypa hystricis (strain UAMH7299)</name>
    <dbReference type="NCBI Taxonomy" id="1447883"/>
    <lineage>
        <taxon>Eukaryota</taxon>
        <taxon>Fungi</taxon>
        <taxon>Dikarya</taxon>
        <taxon>Ascomycota</taxon>
        <taxon>Pezizomycotina</taxon>
        <taxon>Eurotiomycetes</taxon>
        <taxon>Eurotiomycetidae</taxon>
        <taxon>Onygenales</taxon>
        <taxon>Onygenales incertae sedis</taxon>
        <taxon>Polytolypa</taxon>
    </lineage>
</organism>
<dbReference type="STRING" id="1447883.A0A2B7XZ21"/>
<accession>A0A2B7XZ21</accession>
<evidence type="ECO:0000313" key="4">
    <source>
        <dbReference type="EMBL" id="PGH14456.1"/>
    </source>
</evidence>
<dbReference type="GO" id="GO:0008474">
    <property type="term" value="F:palmitoyl-(protein) hydrolase activity"/>
    <property type="evidence" value="ECO:0007669"/>
    <property type="project" value="TreeGrafter"/>
</dbReference>
<reference evidence="4 5" key="1">
    <citation type="submission" date="2017-10" db="EMBL/GenBank/DDBJ databases">
        <title>Comparative genomics in systemic dimorphic fungi from Ajellomycetaceae.</title>
        <authorList>
            <person name="Munoz J.F."/>
            <person name="Mcewen J.G."/>
            <person name="Clay O.K."/>
            <person name="Cuomo C.A."/>
        </authorList>
    </citation>
    <scope>NUCLEOTIDE SEQUENCE [LARGE SCALE GENOMIC DNA]</scope>
    <source>
        <strain evidence="4 5">UAMH7299</strain>
    </source>
</reference>
<dbReference type="OrthoDB" id="2418081at2759"/>
<gene>
    <name evidence="4" type="ORF">AJ80_05901</name>
</gene>
<name>A0A2B7XZ21_POLH7</name>
<feature type="domain" description="Phospholipase/carboxylesterase/thioesterase" evidence="3">
    <location>
        <begin position="15"/>
        <end position="174"/>
    </location>
</feature>
<dbReference type="InterPro" id="IPR003140">
    <property type="entry name" value="PLipase/COase/thioEstase"/>
</dbReference>
<dbReference type="PANTHER" id="PTHR10655:SF63">
    <property type="entry name" value="PHOSPHOLIPASE_CARBOXYLESTERASE_THIOESTERASE DOMAIN-CONTAINING PROTEIN"/>
    <property type="match status" value="1"/>
</dbReference>
<dbReference type="Proteomes" id="UP000224634">
    <property type="component" value="Unassembled WGS sequence"/>
</dbReference>
<dbReference type="GO" id="GO:0005737">
    <property type="term" value="C:cytoplasm"/>
    <property type="evidence" value="ECO:0007669"/>
    <property type="project" value="TreeGrafter"/>
</dbReference>
<dbReference type="SUPFAM" id="SSF53474">
    <property type="entry name" value="alpha/beta-Hydrolases"/>
    <property type="match status" value="1"/>
</dbReference>
<evidence type="ECO:0000256" key="1">
    <source>
        <dbReference type="ARBA" id="ARBA00006499"/>
    </source>
</evidence>
<comment type="caution">
    <text evidence="4">The sequence shown here is derived from an EMBL/GenBank/DDBJ whole genome shotgun (WGS) entry which is preliminary data.</text>
</comment>
<protein>
    <recommendedName>
        <fullName evidence="3">Phospholipase/carboxylesterase/thioesterase domain-containing protein</fullName>
    </recommendedName>
</protein>
<dbReference type="GO" id="GO:0052689">
    <property type="term" value="F:carboxylic ester hydrolase activity"/>
    <property type="evidence" value="ECO:0007669"/>
    <property type="project" value="TreeGrafter"/>
</dbReference>
<evidence type="ECO:0000256" key="2">
    <source>
        <dbReference type="SAM" id="MobiDB-lite"/>
    </source>
</evidence>
<evidence type="ECO:0000313" key="5">
    <source>
        <dbReference type="Proteomes" id="UP000224634"/>
    </source>
</evidence>
<feature type="domain" description="Phospholipase/carboxylesterase/thioesterase" evidence="3">
    <location>
        <begin position="233"/>
        <end position="298"/>
    </location>
</feature>
<dbReference type="InterPro" id="IPR050565">
    <property type="entry name" value="LYPA1-2/EST-like"/>
</dbReference>
<dbReference type="AlphaFoldDB" id="A0A2B7XZ21"/>
<feature type="region of interest" description="Disordered" evidence="2">
    <location>
        <begin position="181"/>
        <end position="202"/>
    </location>
</feature>
<dbReference type="Pfam" id="PF02230">
    <property type="entry name" value="Abhydrolase_2"/>
    <property type="match status" value="2"/>
</dbReference>
<dbReference type="EMBL" id="PDNA01000093">
    <property type="protein sequence ID" value="PGH14456.1"/>
    <property type="molecule type" value="Genomic_DNA"/>
</dbReference>
<keyword evidence="5" id="KW-1185">Reference proteome</keyword>
<proteinExistence type="inferred from homology"/>
<comment type="similarity">
    <text evidence="1">Belongs to the AB hydrolase superfamily. AB hydrolase 2 family.</text>
</comment>
<dbReference type="InterPro" id="IPR029058">
    <property type="entry name" value="AB_hydrolase_fold"/>
</dbReference>
<sequence length="307" mass="33484">MPTSGHHDAVSYPAPQIISPHNDHTHTLILLHGRGQDGLNFGSELITTQLTHEPHTLPQRFPGLKFIFPNAKLRPSSAHNGSHLPQWFDIKTLDPPWEGRCSQREGLRESIAYITGIIEDEINLVGASNVIIGGLSQGCAQALMVLLTYDDGGRGKLGGLVGLSGILPFQPDLARLIGDGTQEEHDNYGDDTEATSSIQDGEREQARLSLAATTVNFAREHILSMPPIEAERTAGSASTPIWLAHGSMDPLIKIEYAQEGAETLKALGWDVSFMVYDDLDHWYTSYELDDLAIFLSTTAGVPELSEL</sequence>
<dbReference type="PANTHER" id="PTHR10655">
    <property type="entry name" value="LYSOPHOSPHOLIPASE-RELATED"/>
    <property type="match status" value="1"/>
</dbReference>